<dbReference type="SUPFAM" id="SSF53098">
    <property type="entry name" value="Ribonuclease H-like"/>
    <property type="match status" value="1"/>
</dbReference>
<keyword evidence="1" id="KW-0540">Nuclease</keyword>
<name>A0ABN3TSN9_9ACTN</name>
<dbReference type="InterPro" id="IPR012337">
    <property type="entry name" value="RNaseH-like_sf"/>
</dbReference>
<organism evidence="5 6">
    <name type="scientific">Streptomyces luteosporeus</name>
    <dbReference type="NCBI Taxonomy" id="173856"/>
    <lineage>
        <taxon>Bacteria</taxon>
        <taxon>Bacillati</taxon>
        <taxon>Actinomycetota</taxon>
        <taxon>Actinomycetes</taxon>
        <taxon>Kitasatosporales</taxon>
        <taxon>Streptomycetaceae</taxon>
        <taxon>Streptomyces</taxon>
    </lineage>
</organism>
<feature type="domain" description="Exonuclease" evidence="4">
    <location>
        <begin position="14"/>
        <end position="189"/>
    </location>
</feature>
<evidence type="ECO:0000259" key="4">
    <source>
        <dbReference type="SMART" id="SM00479"/>
    </source>
</evidence>
<dbReference type="Pfam" id="PF00929">
    <property type="entry name" value="RNase_T"/>
    <property type="match status" value="1"/>
</dbReference>
<comment type="caution">
    <text evidence="5">The sequence shown here is derived from an EMBL/GenBank/DDBJ whole genome shotgun (WGS) entry which is preliminary data.</text>
</comment>
<keyword evidence="2" id="KW-0378">Hydrolase</keyword>
<sequence length="220" mass="23769">MGALTDDPAFQATTFVVIDFETTTPSGYPAQPIEVAALALRYEKGMWRETGRSTSLIRPPAFAPVTPADTAQTGLTPEQLRHAPTPADVLGALDRRFVAGNQYLLVAQHAATEANVIHHQREHCPALAHVDFLDTIPLAKHLVPGLANYKLDTLLARFSIQQPADRHRAYADVDVTAQVFTRLITAADGSPQLSDLAALVKIAGRTAKCNQPVQSGLFDL</sequence>
<evidence type="ECO:0000313" key="5">
    <source>
        <dbReference type="EMBL" id="GAA2718490.1"/>
    </source>
</evidence>
<gene>
    <name evidence="5" type="ORF">GCM10010315_34050</name>
</gene>
<evidence type="ECO:0000313" key="6">
    <source>
        <dbReference type="Proteomes" id="UP001500886"/>
    </source>
</evidence>
<dbReference type="EMBL" id="BAAASL010000011">
    <property type="protein sequence ID" value="GAA2718490.1"/>
    <property type="molecule type" value="Genomic_DNA"/>
</dbReference>
<dbReference type="SMART" id="SM00479">
    <property type="entry name" value="EXOIII"/>
    <property type="match status" value="1"/>
</dbReference>
<dbReference type="RefSeq" id="WP_344436172.1">
    <property type="nucleotide sequence ID" value="NZ_BAAASL010000011.1"/>
</dbReference>
<dbReference type="InterPro" id="IPR036397">
    <property type="entry name" value="RNaseH_sf"/>
</dbReference>
<dbReference type="Gene3D" id="3.30.420.10">
    <property type="entry name" value="Ribonuclease H-like superfamily/Ribonuclease H"/>
    <property type="match status" value="1"/>
</dbReference>
<keyword evidence="3" id="KW-0269">Exonuclease</keyword>
<reference evidence="5 6" key="1">
    <citation type="journal article" date="2019" name="Int. J. Syst. Evol. Microbiol.">
        <title>The Global Catalogue of Microorganisms (GCM) 10K type strain sequencing project: providing services to taxonomists for standard genome sequencing and annotation.</title>
        <authorList>
            <consortium name="The Broad Institute Genomics Platform"/>
            <consortium name="The Broad Institute Genome Sequencing Center for Infectious Disease"/>
            <person name="Wu L."/>
            <person name="Ma J."/>
        </authorList>
    </citation>
    <scope>NUCLEOTIDE SEQUENCE [LARGE SCALE GENOMIC DNA]</scope>
    <source>
        <strain evidence="5 6">JCM 4542</strain>
    </source>
</reference>
<dbReference type="PANTHER" id="PTHR30231:SF4">
    <property type="entry name" value="PROTEIN NEN2"/>
    <property type="match status" value="1"/>
</dbReference>
<protein>
    <recommendedName>
        <fullName evidence="4">Exonuclease domain-containing protein</fullName>
    </recommendedName>
</protein>
<accession>A0ABN3TSN9</accession>
<dbReference type="PANTHER" id="PTHR30231">
    <property type="entry name" value="DNA POLYMERASE III SUBUNIT EPSILON"/>
    <property type="match status" value="1"/>
</dbReference>
<evidence type="ECO:0000256" key="1">
    <source>
        <dbReference type="ARBA" id="ARBA00022722"/>
    </source>
</evidence>
<dbReference type="InterPro" id="IPR013520">
    <property type="entry name" value="Ribonucl_H"/>
</dbReference>
<proteinExistence type="predicted"/>
<keyword evidence="6" id="KW-1185">Reference proteome</keyword>
<evidence type="ECO:0000256" key="2">
    <source>
        <dbReference type="ARBA" id="ARBA00022801"/>
    </source>
</evidence>
<evidence type="ECO:0000256" key="3">
    <source>
        <dbReference type="ARBA" id="ARBA00022839"/>
    </source>
</evidence>
<dbReference type="CDD" id="cd06127">
    <property type="entry name" value="DEDDh"/>
    <property type="match status" value="1"/>
</dbReference>
<dbReference type="Proteomes" id="UP001500886">
    <property type="component" value="Unassembled WGS sequence"/>
</dbReference>